<name>X1V3Y7_9ZZZZ</name>
<sequence length="54" mass="5903">LQDISIKSDTSLGFKSDKVAFKCSMRLDAQPMDVEVMTPKKGDPLSAFVKLGEV</sequence>
<dbReference type="AlphaFoldDB" id="X1V3Y7"/>
<gene>
    <name evidence="1" type="ORF">S12H4_57759</name>
</gene>
<evidence type="ECO:0000313" key="1">
    <source>
        <dbReference type="EMBL" id="GAJ24424.1"/>
    </source>
</evidence>
<dbReference type="EMBL" id="BARW01037405">
    <property type="protein sequence ID" value="GAJ24424.1"/>
    <property type="molecule type" value="Genomic_DNA"/>
</dbReference>
<organism evidence="1">
    <name type="scientific">marine sediment metagenome</name>
    <dbReference type="NCBI Taxonomy" id="412755"/>
    <lineage>
        <taxon>unclassified sequences</taxon>
        <taxon>metagenomes</taxon>
        <taxon>ecological metagenomes</taxon>
    </lineage>
</organism>
<protein>
    <submittedName>
        <fullName evidence="1">Uncharacterized protein</fullName>
    </submittedName>
</protein>
<accession>X1V3Y7</accession>
<reference evidence="1" key="1">
    <citation type="journal article" date="2014" name="Front. Microbiol.">
        <title>High frequency of phylogenetically diverse reductive dehalogenase-homologous genes in deep subseafloor sedimentary metagenomes.</title>
        <authorList>
            <person name="Kawai M."/>
            <person name="Futagami T."/>
            <person name="Toyoda A."/>
            <person name="Takaki Y."/>
            <person name="Nishi S."/>
            <person name="Hori S."/>
            <person name="Arai W."/>
            <person name="Tsubouchi T."/>
            <person name="Morono Y."/>
            <person name="Uchiyama I."/>
            <person name="Ito T."/>
            <person name="Fujiyama A."/>
            <person name="Inagaki F."/>
            <person name="Takami H."/>
        </authorList>
    </citation>
    <scope>NUCLEOTIDE SEQUENCE</scope>
    <source>
        <strain evidence="1">Expedition CK06-06</strain>
    </source>
</reference>
<proteinExistence type="predicted"/>
<comment type="caution">
    <text evidence="1">The sequence shown here is derived from an EMBL/GenBank/DDBJ whole genome shotgun (WGS) entry which is preliminary data.</text>
</comment>
<feature type="non-terminal residue" evidence="1">
    <location>
        <position position="1"/>
    </location>
</feature>